<comment type="caution">
    <text evidence="2">The sequence shown here is derived from an EMBL/GenBank/DDBJ whole genome shotgun (WGS) entry which is preliminary data.</text>
</comment>
<proteinExistence type="predicted"/>
<name>A0ABR2CIY2_9ROSI</name>
<keyword evidence="1" id="KW-0732">Signal</keyword>
<evidence type="ECO:0000313" key="3">
    <source>
        <dbReference type="Proteomes" id="UP001472677"/>
    </source>
</evidence>
<evidence type="ECO:0000256" key="1">
    <source>
        <dbReference type="SAM" id="SignalP"/>
    </source>
</evidence>
<evidence type="ECO:0000313" key="2">
    <source>
        <dbReference type="EMBL" id="KAK8519575.1"/>
    </source>
</evidence>
<gene>
    <name evidence="2" type="ORF">V6N12_025608</name>
</gene>
<accession>A0ABR2CIY2</accession>
<keyword evidence="3" id="KW-1185">Reference proteome</keyword>
<dbReference type="EMBL" id="JBBPBM010000051">
    <property type="protein sequence ID" value="KAK8519575.1"/>
    <property type="molecule type" value="Genomic_DNA"/>
</dbReference>
<organism evidence="2 3">
    <name type="scientific">Hibiscus sabdariffa</name>
    <name type="common">roselle</name>
    <dbReference type="NCBI Taxonomy" id="183260"/>
    <lineage>
        <taxon>Eukaryota</taxon>
        <taxon>Viridiplantae</taxon>
        <taxon>Streptophyta</taxon>
        <taxon>Embryophyta</taxon>
        <taxon>Tracheophyta</taxon>
        <taxon>Spermatophyta</taxon>
        <taxon>Magnoliopsida</taxon>
        <taxon>eudicotyledons</taxon>
        <taxon>Gunneridae</taxon>
        <taxon>Pentapetalae</taxon>
        <taxon>rosids</taxon>
        <taxon>malvids</taxon>
        <taxon>Malvales</taxon>
        <taxon>Malvaceae</taxon>
        <taxon>Malvoideae</taxon>
        <taxon>Hibiscus</taxon>
    </lineage>
</organism>
<reference evidence="2 3" key="1">
    <citation type="journal article" date="2024" name="G3 (Bethesda)">
        <title>Genome assembly of Hibiscus sabdariffa L. provides insights into metabolisms of medicinal natural products.</title>
        <authorList>
            <person name="Kim T."/>
        </authorList>
    </citation>
    <scope>NUCLEOTIDE SEQUENCE [LARGE SCALE GENOMIC DNA]</scope>
    <source>
        <strain evidence="2">TK-2024</strain>
        <tissue evidence="2">Old leaves</tissue>
    </source>
</reference>
<dbReference type="Proteomes" id="UP001472677">
    <property type="component" value="Unassembled WGS sequence"/>
</dbReference>
<feature type="chain" id="PRO_5046381192" evidence="1">
    <location>
        <begin position="22"/>
        <end position="146"/>
    </location>
</feature>
<protein>
    <submittedName>
        <fullName evidence="2">Uncharacterized protein</fullName>
    </submittedName>
</protein>
<sequence length="146" mass="16506">MVPILIVTVVVDVATAGLGRARDSMGIDVMVEVRRLTLCLDSYRQPLDFNNINNHSSNEKIRIIFQGSQRMLSIQSFSHLANDTFYTKFNEQSKAGKMLGGGIALVYAFTAYFVHDQYKAEIDEFWLLLFCCMVQRFASCSGYGRV</sequence>
<feature type="signal peptide" evidence="1">
    <location>
        <begin position="1"/>
        <end position="21"/>
    </location>
</feature>